<dbReference type="EMBL" id="QKTX01000006">
    <property type="protein sequence ID" value="PZV83453.1"/>
    <property type="molecule type" value="Genomic_DNA"/>
</dbReference>
<dbReference type="InterPro" id="IPR018551">
    <property type="entry name" value="DUF2007"/>
</dbReference>
<feature type="domain" description="DUF2007" evidence="1">
    <location>
        <begin position="4"/>
        <end position="64"/>
    </location>
</feature>
<dbReference type="OrthoDB" id="1467917at2"/>
<proteinExistence type="predicted"/>
<organism evidence="2 3">
    <name type="scientific">Algoriphagus aquaeductus</name>
    <dbReference type="NCBI Taxonomy" id="475299"/>
    <lineage>
        <taxon>Bacteria</taxon>
        <taxon>Pseudomonadati</taxon>
        <taxon>Bacteroidota</taxon>
        <taxon>Cytophagia</taxon>
        <taxon>Cytophagales</taxon>
        <taxon>Cyclobacteriaceae</taxon>
        <taxon>Algoriphagus</taxon>
    </lineage>
</organism>
<reference evidence="2 3" key="1">
    <citation type="submission" date="2018-06" db="EMBL/GenBank/DDBJ databases">
        <title>Genomic Encyclopedia of Archaeal and Bacterial Type Strains, Phase II (KMG-II): from individual species to whole genera.</title>
        <authorList>
            <person name="Goeker M."/>
        </authorList>
    </citation>
    <scope>NUCLEOTIDE SEQUENCE [LARGE SCALE GENOMIC DNA]</scope>
    <source>
        <strain evidence="2 3">T4</strain>
    </source>
</reference>
<evidence type="ECO:0000313" key="2">
    <source>
        <dbReference type="EMBL" id="PZV83453.1"/>
    </source>
</evidence>
<comment type="caution">
    <text evidence="2">The sequence shown here is derived from an EMBL/GenBank/DDBJ whole genome shotgun (WGS) entry which is preliminary data.</text>
</comment>
<evidence type="ECO:0000259" key="1">
    <source>
        <dbReference type="Pfam" id="PF09413"/>
    </source>
</evidence>
<dbReference type="RefSeq" id="WP_111392704.1">
    <property type="nucleotide sequence ID" value="NZ_JBJINY010000058.1"/>
</dbReference>
<sequence length="68" mass="7892">MENWIKVFEDMNQIRAEIVKGVLEEKEIPAVILNKKETVYQLNGTYQVLVPNGQALFALQLIQNEIEF</sequence>
<name>A0A326RSA0_9BACT</name>
<protein>
    <submittedName>
        <fullName evidence="2">Putative signal transducing protein</fullName>
    </submittedName>
</protein>
<dbReference type="Proteomes" id="UP000248917">
    <property type="component" value="Unassembled WGS sequence"/>
</dbReference>
<dbReference type="AlphaFoldDB" id="A0A326RSA0"/>
<gene>
    <name evidence="2" type="ORF">CLV31_10666</name>
</gene>
<keyword evidence="3" id="KW-1185">Reference proteome</keyword>
<dbReference type="Pfam" id="PF09413">
    <property type="entry name" value="DUF2007"/>
    <property type="match status" value="1"/>
</dbReference>
<evidence type="ECO:0000313" key="3">
    <source>
        <dbReference type="Proteomes" id="UP000248917"/>
    </source>
</evidence>
<accession>A0A326RSA0</accession>